<sequence length="354" mass="39246">MAIIDIDPLFDDDDDDDQVNDQRAEHAASPSEAKKGFIGRSWDWFCAGIRRESSFSWLKFTASAAVPISVTFLTLQQMDAASNQQRHEIMSTYLEEMKDLLVDKGLRLSNRGQDTSNDAASEEKEAQRNEAKRMAEAITLNAASQLYENQSWLSKLLQQPNPNGEHKGKLVKFLYQADLIGGCPIDKNLKVDKAKCKSAELKLSTIKLNEMIMERPVIRLIGIDLSGADLSNSKLSGLNLNMANLQGATLQEAALSMAVLTDANMQRTNLRKADLTEALLIGTDLKGANLREATLVNANLRGANLKDADLHKAKLTGAKYNYKTVLPEGIDKTGMLRCTMVYDKNSNKLKEYCQ</sequence>
<accession>A0AA96WHW3</accession>
<dbReference type="Gene3D" id="2.160.20.80">
    <property type="entry name" value="E3 ubiquitin-protein ligase SopA"/>
    <property type="match status" value="1"/>
</dbReference>
<dbReference type="EMBL" id="CP053586">
    <property type="protein sequence ID" value="WNZ25404.1"/>
    <property type="molecule type" value="Genomic_DNA"/>
</dbReference>
<dbReference type="SUPFAM" id="SSF141571">
    <property type="entry name" value="Pentapeptide repeat-like"/>
    <property type="match status" value="1"/>
</dbReference>
<evidence type="ECO:0000256" key="1">
    <source>
        <dbReference type="SAM" id="MobiDB-lite"/>
    </source>
</evidence>
<reference evidence="2" key="1">
    <citation type="submission" date="2020-05" db="EMBL/GenBank/DDBJ databases">
        <authorList>
            <person name="Zhu T."/>
            <person name="Keshari N."/>
            <person name="Lu X."/>
        </authorList>
    </citation>
    <scope>NUCLEOTIDE SEQUENCE</scope>
    <source>
        <strain evidence="2">NK1-12</strain>
    </source>
</reference>
<name>A0AA96WHW3_9CYAN</name>
<dbReference type="InterPro" id="IPR001646">
    <property type="entry name" value="5peptide_repeat"/>
</dbReference>
<feature type="region of interest" description="Disordered" evidence="1">
    <location>
        <begin position="1"/>
        <end position="32"/>
    </location>
</feature>
<feature type="compositionally biased region" description="Basic and acidic residues" evidence="1">
    <location>
        <begin position="121"/>
        <end position="132"/>
    </location>
</feature>
<dbReference type="PANTHER" id="PTHR14136">
    <property type="entry name" value="BTB_POZ DOMAIN-CONTAINING PROTEIN KCTD9"/>
    <property type="match status" value="1"/>
</dbReference>
<evidence type="ECO:0000313" key="2">
    <source>
        <dbReference type="EMBL" id="WNZ25404.1"/>
    </source>
</evidence>
<gene>
    <name evidence="2" type="ORF">HJG54_22820</name>
</gene>
<dbReference type="AlphaFoldDB" id="A0AA96WHW3"/>
<dbReference type="Pfam" id="PF00805">
    <property type="entry name" value="Pentapeptide"/>
    <property type="match status" value="2"/>
</dbReference>
<dbReference type="InterPro" id="IPR051082">
    <property type="entry name" value="Pentapeptide-BTB/POZ_domain"/>
</dbReference>
<proteinExistence type="predicted"/>
<organism evidence="2">
    <name type="scientific">Leptolyngbya sp. NK1-12</name>
    <dbReference type="NCBI Taxonomy" id="2547451"/>
    <lineage>
        <taxon>Bacteria</taxon>
        <taxon>Bacillati</taxon>
        <taxon>Cyanobacteriota</taxon>
        <taxon>Cyanophyceae</taxon>
        <taxon>Leptolyngbyales</taxon>
        <taxon>Leptolyngbyaceae</taxon>
        <taxon>Leptolyngbya group</taxon>
        <taxon>Leptolyngbya</taxon>
    </lineage>
</organism>
<dbReference type="RefSeq" id="WP_316431549.1">
    <property type="nucleotide sequence ID" value="NZ_CP053586.1"/>
</dbReference>
<dbReference type="PANTHER" id="PTHR14136:SF17">
    <property type="entry name" value="BTB_POZ DOMAIN-CONTAINING PROTEIN KCTD9"/>
    <property type="match status" value="1"/>
</dbReference>
<feature type="compositionally biased region" description="Acidic residues" evidence="1">
    <location>
        <begin position="8"/>
        <end position="19"/>
    </location>
</feature>
<protein>
    <submittedName>
        <fullName evidence="2">Pentapeptide repeat-containing protein</fullName>
    </submittedName>
</protein>
<feature type="compositionally biased region" description="Polar residues" evidence="1">
    <location>
        <begin position="110"/>
        <end position="119"/>
    </location>
</feature>
<feature type="region of interest" description="Disordered" evidence="1">
    <location>
        <begin position="109"/>
        <end position="132"/>
    </location>
</feature>